<evidence type="ECO:0000256" key="1">
    <source>
        <dbReference type="ARBA" id="ARBA00004236"/>
    </source>
</evidence>
<dbReference type="GO" id="GO:0044331">
    <property type="term" value="P:cell-cell adhesion mediated by cadherin"/>
    <property type="evidence" value="ECO:0007669"/>
    <property type="project" value="TreeGrafter"/>
</dbReference>
<feature type="domain" description="Cadherin" evidence="17">
    <location>
        <begin position="404"/>
        <end position="511"/>
    </location>
</feature>
<dbReference type="Gene3D" id="2.60.40.60">
    <property type="entry name" value="Cadherins"/>
    <property type="match status" value="5"/>
</dbReference>
<dbReference type="PANTHER" id="PTHR24027:SF78">
    <property type="entry name" value="CADHERIN-LIKE PROTEIN 26"/>
    <property type="match status" value="1"/>
</dbReference>
<dbReference type="GO" id="GO:0007043">
    <property type="term" value="P:cell-cell junction assembly"/>
    <property type="evidence" value="ECO:0007669"/>
    <property type="project" value="TreeGrafter"/>
</dbReference>
<dbReference type="KEGG" id="cmk:103190862"/>
<dbReference type="GO" id="GO:0008013">
    <property type="term" value="F:beta-catenin binding"/>
    <property type="evidence" value="ECO:0007669"/>
    <property type="project" value="TreeGrafter"/>
</dbReference>
<keyword evidence="7" id="KW-0677">Repeat</keyword>
<dbReference type="OMA" id="MKSNTEE"/>
<evidence type="ECO:0000256" key="10">
    <source>
        <dbReference type="ARBA" id="ARBA00022989"/>
    </source>
</evidence>
<feature type="domain" description="Cadherin" evidence="17">
    <location>
        <begin position="101"/>
        <end position="176"/>
    </location>
</feature>
<evidence type="ECO:0000256" key="11">
    <source>
        <dbReference type="ARBA" id="ARBA00023136"/>
    </source>
</evidence>
<evidence type="ECO:0000256" key="2">
    <source>
        <dbReference type="ARBA" id="ARBA00004479"/>
    </source>
</evidence>
<reference evidence="19" key="3">
    <citation type="journal article" date="2014" name="Nature">
        <title>Elephant shark genome provides unique insights into gnathostome evolution.</title>
        <authorList>
            <consortium name="International Elephant Shark Genome Sequencing Consortium"/>
            <person name="Venkatesh B."/>
            <person name="Lee A.P."/>
            <person name="Ravi V."/>
            <person name="Maurya A.K."/>
            <person name="Lian M.M."/>
            <person name="Swann J.B."/>
            <person name="Ohta Y."/>
            <person name="Flajnik M.F."/>
            <person name="Sutoh Y."/>
            <person name="Kasahara M."/>
            <person name="Hoon S."/>
            <person name="Gangu V."/>
            <person name="Roy S.W."/>
            <person name="Irimia M."/>
            <person name="Korzh V."/>
            <person name="Kondrychyn I."/>
            <person name="Lim Z.W."/>
            <person name="Tay B.H."/>
            <person name="Tohari S."/>
            <person name="Kong K.W."/>
            <person name="Ho S."/>
            <person name="Lorente-Galdos B."/>
            <person name="Quilez J."/>
            <person name="Marques-Bonet T."/>
            <person name="Raney B.J."/>
            <person name="Ingham P.W."/>
            <person name="Tay A."/>
            <person name="Hillier L.W."/>
            <person name="Minx P."/>
            <person name="Boehm T."/>
            <person name="Wilson R.K."/>
            <person name="Brenner S."/>
            <person name="Warren W.C."/>
        </authorList>
    </citation>
    <scope>NUCLEOTIDE SEQUENCE [LARGE SCALE GENOMIC DNA]</scope>
</reference>
<keyword evidence="3" id="KW-1003">Cell membrane</keyword>
<keyword evidence="10 15" id="KW-1133">Transmembrane helix</keyword>
<dbReference type="GeneTree" id="ENSGT00940000161589"/>
<evidence type="ECO:0000313" key="18">
    <source>
        <dbReference type="Ensembl" id="ENSCMIP00000031576.1"/>
    </source>
</evidence>
<dbReference type="PANTHER" id="PTHR24027">
    <property type="entry name" value="CADHERIN-23"/>
    <property type="match status" value="1"/>
</dbReference>
<dbReference type="FunFam" id="2.60.40.60:FF:000013">
    <property type="entry name" value="Cadherin EGF LAG seven-pass G-type receptor"/>
    <property type="match status" value="1"/>
</dbReference>
<dbReference type="SUPFAM" id="SSF49313">
    <property type="entry name" value="Cadherin-like"/>
    <property type="match status" value="4"/>
</dbReference>
<evidence type="ECO:0000313" key="19">
    <source>
        <dbReference type="Proteomes" id="UP000314986"/>
    </source>
</evidence>
<keyword evidence="19" id="KW-1185">Reference proteome</keyword>
<evidence type="ECO:0000259" key="17">
    <source>
        <dbReference type="PROSITE" id="PS50268"/>
    </source>
</evidence>
<keyword evidence="6 16" id="KW-0732">Signal</keyword>
<dbReference type="GeneID" id="103190862"/>
<comment type="subcellular location">
    <subcellularLocation>
        <location evidence="1">Cell membrane</location>
    </subcellularLocation>
    <subcellularLocation>
        <location evidence="2">Membrane</location>
        <topology evidence="2">Single-pass type I membrane protein</topology>
    </subcellularLocation>
</comment>
<keyword evidence="13" id="KW-0325">Glycoprotein</keyword>
<name>A0A4W3IW21_CALMI</name>
<keyword evidence="5 15" id="KW-0812">Transmembrane</keyword>
<dbReference type="GO" id="GO:0000902">
    <property type="term" value="P:cell morphogenesis"/>
    <property type="evidence" value="ECO:0007669"/>
    <property type="project" value="TreeGrafter"/>
</dbReference>
<feature type="transmembrane region" description="Helical" evidence="15">
    <location>
        <begin position="623"/>
        <end position="642"/>
    </location>
</feature>
<dbReference type="OrthoDB" id="9045962at2759"/>
<dbReference type="Ensembl" id="ENSCMIT00000032056.1">
    <property type="protein sequence ID" value="ENSCMIP00000031576.1"/>
    <property type="gene ID" value="ENSCMIG00000013539.1"/>
</dbReference>
<evidence type="ECO:0000256" key="12">
    <source>
        <dbReference type="ARBA" id="ARBA00023157"/>
    </source>
</evidence>
<keyword evidence="12" id="KW-1015">Disulfide bond</keyword>
<dbReference type="AlphaFoldDB" id="A0A4W3IW21"/>
<gene>
    <name evidence="18" type="primary">LOC103190862</name>
</gene>
<evidence type="ECO:0000256" key="15">
    <source>
        <dbReference type="SAM" id="Phobius"/>
    </source>
</evidence>
<dbReference type="GO" id="GO:0016339">
    <property type="term" value="P:calcium-dependent cell-cell adhesion via plasma membrane cell adhesion molecules"/>
    <property type="evidence" value="ECO:0007669"/>
    <property type="project" value="TreeGrafter"/>
</dbReference>
<keyword evidence="8 14" id="KW-0106">Calcium</keyword>
<organism evidence="18 19">
    <name type="scientific">Callorhinchus milii</name>
    <name type="common">Ghost shark</name>
    <dbReference type="NCBI Taxonomy" id="7868"/>
    <lineage>
        <taxon>Eukaryota</taxon>
        <taxon>Metazoa</taxon>
        <taxon>Chordata</taxon>
        <taxon>Craniata</taxon>
        <taxon>Vertebrata</taxon>
        <taxon>Chondrichthyes</taxon>
        <taxon>Holocephali</taxon>
        <taxon>Chimaeriformes</taxon>
        <taxon>Callorhinchidae</taxon>
        <taxon>Callorhinchus</taxon>
    </lineage>
</organism>
<proteinExistence type="predicted"/>
<feature type="chain" id="PRO_5021275749" evidence="16">
    <location>
        <begin position="29"/>
        <end position="803"/>
    </location>
</feature>
<dbReference type="GO" id="GO:0005509">
    <property type="term" value="F:calcium ion binding"/>
    <property type="evidence" value="ECO:0007669"/>
    <property type="project" value="UniProtKB-UniRule"/>
</dbReference>
<reference evidence="18" key="5">
    <citation type="submission" date="2025-09" db="UniProtKB">
        <authorList>
            <consortium name="Ensembl"/>
        </authorList>
    </citation>
    <scope>IDENTIFICATION</scope>
</reference>
<dbReference type="FunFam" id="2.60.40.60:FF:000019">
    <property type="entry name" value="Cadherin 2"/>
    <property type="match status" value="1"/>
</dbReference>
<dbReference type="InParanoid" id="A0A4W3IW21"/>
<dbReference type="GO" id="GO:0045296">
    <property type="term" value="F:cadherin binding"/>
    <property type="evidence" value="ECO:0007669"/>
    <property type="project" value="TreeGrafter"/>
</dbReference>
<dbReference type="InterPro" id="IPR015919">
    <property type="entry name" value="Cadherin-like_sf"/>
</dbReference>
<feature type="signal peptide" evidence="16">
    <location>
        <begin position="1"/>
        <end position="28"/>
    </location>
</feature>
<dbReference type="FunFam" id="2.60.40.60:FF:000011">
    <property type="entry name" value="Cadherin 1"/>
    <property type="match status" value="1"/>
</dbReference>
<evidence type="ECO:0000256" key="14">
    <source>
        <dbReference type="PROSITE-ProRule" id="PRU00043"/>
    </source>
</evidence>
<dbReference type="FunFam" id="2.60.40.60:FF:000027">
    <property type="entry name" value="Cadherin 2"/>
    <property type="match status" value="1"/>
</dbReference>
<reference evidence="19" key="2">
    <citation type="journal article" date="2007" name="PLoS Biol.">
        <title>Survey sequencing and comparative analysis of the elephant shark (Callorhinchus milii) genome.</title>
        <authorList>
            <person name="Venkatesh B."/>
            <person name="Kirkness E.F."/>
            <person name="Loh Y.H."/>
            <person name="Halpern A.L."/>
            <person name="Lee A.P."/>
            <person name="Johnson J."/>
            <person name="Dandona N."/>
            <person name="Viswanathan L.D."/>
            <person name="Tay A."/>
            <person name="Venter J.C."/>
            <person name="Strausberg R.L."/>
            <person name="Brenner S."/>
        </authorList>
    </citation>
    <scope>NUCLEOTIDE SEQUENCE [LARGE SCALE GENOMIC DNA]</scope>
</reference>
<dbReference type="Proteomes" id="UP000314986">
    <property type="component" value="Unassembled WGS sequence"/>
</dbReference>
<evidence type="ECO:0000256" key="7">
    <source>
        <dbReference type="ARBA" id="ARBA00022737"/>
    </source>
</evidence>
<evidence type="ECO:0000256" key="9">
    <source>
        <dbReference type="ARBA" id="ARBA00022889"/>
    </source>
</evidence>
<dbReference type="PROSITE" id="PS00232">
    <property type="entry name" value="CADHERIN_1"/>
    <property type="match status" value="2"/>
</dbReference>
<evidence type="ECO:0000256" key="6">
    <source>
        <dbReference type="ARBA" id="ARBA00022729"/>
    </source>
</evidence>
<dbReference type="PROSITE" id="PS50268">
    <property type="entry name" value="CADHERIN_2"/>
    <property type="match status" value="4"/>
</dbReference>
<dbReference type="GO" id="GO:0005912">
    <property type="term" value="C:adherens junction"/>
    <property type="evidence" value="ECO:0007669"/>
    <property type="project" value="TreeGrafter"/>
</dbReference>
<dbReference type="InterPro" id="IPR039808">
    <property type="entry name" value="Cadherin"/>
</dbReference>
<keyword evidence="11 15" id="KW-0472">Membrane</keyword>
<dbReference type="GO" id="GO:0016342">
    <property type="term" value="C:catenin complex"/>
    <property type="evidence" value="ECO:0007669"/>
    <property type="project" value="TreeGrafter"/>
</dbReference>
<feature type="domain" description="Cadherin" evidence="17">
    <location>
        <begin position="284"/>
        <end position="403"/>
    </location>
</feature>
<evidence type="ECO:0000256" key="16">
    <source>
        <dbReference type="SAM" id="SignalP"/>
    </source>
</evidence>
<evidence type="ECO:0000256" key="4">
    <source>
        <dbReference type="ARBA" id="ARBA00022536"/>
    </source>
</evidence>
<protein>
    <submittedName>
        <fullName evidence="18">Cadherin-like protein 26</fullName>
    </submittedName>
</protein>
<dbReference type="CDD" id="cd11304">
    <property type="entry name" value="Cadherin_repeat"/>
    <property type="match status" value="4"/>
</dbReference>
<evidence type="ECO:0000256" key="5">
    <source>
        <dbReference type="ARBA" id="ARBA00022692"/>
    </source>
</evidence>
<keyword evidence="4" id="KW-0245">EGF-like domain</keyword>
<evidence type="ECO:0000256" key="8">
    <source>
        <dbReference type="ARBA" id="ARBA00022837"/>
    </source>
</evidence>
<dbReference type="InterPro" id="IPR002126">
    <property type="entry name" value="Cadherin-like_dom"/>
</dbReference>
<dbReference type="GO" id="GO:0034332">
    <property type="term" value="P:adherens junction organization"/>
    <property type="evidence" value="ECO:0007669"/>
    <property type="project" value="TreeGrafter"/>
</dbReference>
<dbReference type="Pfam" id="PF00028">
    <property type="entry name" value="Cadherin"/>
    <property type="match status" value="3"/>
</dbReference>
<sequence length="803" mass="91541">MTCCLQFITVKKMYIAVLLFTMIGMANCLPQNEGTLASKQEPFHISKTEVLRTEQTQEQPKTVSNKPLRRMKRAWVLKTFTIEENDKGPFPKKVHTFPPGYTIDGPGINEEPNMGLFKLNEKSELVVNGAIDREKIALEEKSTIKLHAAYSQSGSSNRPLVIIIIVKDLNDNIPQFTQKEYWIEVPENTTEEIHQVKAHDADQENHPNSNITYTITSQTPKSSDIIAIDSKTGMIYFRGCLDYQTVSKYTLKIEASDNGIPKHTNSTLVVISVLDQNNHAPTFVTNTYTFSVVERKQTVTGPILQVIDKDLPNTAAWRAKFSITKGNEDGHFEIRTDLKTNEGHLVLVKPYDFEAQTNSEINLEISVENEEPLFTCSSKPYSKKKNSITVLIKLIDANDPPEFQPPIVTMHLEEGLKSGHYLNTFTAIDVDKIYKNNIRYEKGFDPDDWVDVDSETGIVKTKKVLDRESIYVKNNFYNVTILAIDDATPPLTGTGTLVIFLTDINDNTPFLKFTTLNMCSIHSKVKVTAVDKDNYPFSHPFIFEFLENENGIKDKWKFGTHDDNSTELVKLQDFPVGTYSLPLRIHDKQNLFNDDILTLRICHCPDGRNCLDKAPSSALGGDAIVLIFASLLLLLFVFLLSWSKAKTKLKHFEKDGISSLKKYNIECQPDQKHLMDWSKYVTHSSAKRPYRSGVNTTKVPFDCSEHAMVGSYRSGANNSVNERYQKAHFQYNADQSYCLLDDNLHTYTPRTSSVDDLQKPFIINERSHRFDFHDDAEQTFRTQQSQKIQLGHWENQSVHHFKY</sequence>
<feature type="domain" description="Cadherin" evidence="17">
    <location>
        <begin position="177"/>
        <end position="283"/>
    </location>
</feature>
<dbReference type="GO" id="GO:0007156">
    <property type="term" value="P:homophilic cell adhesion via plasma membrane adhesion molecules"/>
    <property type="evidence" value="ECO:0007669"/>
    <property type="project" value="InterPro"/>
</dbReference>
<keyword evidence="9" id="KW-0130">Cell adhesion</keyword>
<dbReference type="InterPro" id="IPR020894">
    <property type="entry name" value="Cadherin_CS"/>
</dbReference>
<dbReference type="PRINTS" id="PR00205">
    <property type="entry name" value="CADHERIN"/>
</dbReference>
<dbReference type="SMART" id="SM00112">
    <property type="entry name" value="CA"/>
    <property type="match status" value="4"/>
</dbReference>
<evidence type="ECO:0000256" key="3">
    <source>
        <dbReference type="ARBA" id="ARBA00022475"/>
    </source>
</evidence>
<reference evidence="18" key="4">
    <citation type="submission" date="2025-08" db="UniProtKB">
        <authorList>
            <consortium name="Ensembl"/>
        </authorList>
    </citation>
    <scope>IDENTIFICATION</scope>
</reference>
<evidence type="ECO:0000256" key="13">
    <source>
        <dbReference type="ARBA" id="ARBA00023180"/>
    </source>
</evidence>
<accession>A0A4W3IW21</accession>
<reference evidence="19" key="1">
    <citation type="journal article" date="2006" name="Science">
        <title>Ancient noncoding elements conserved in the human genome.</title>
        <authorList>
            <person name="Venkatesh B."/>
            <person name="Kirkness E.F."/>
            <person name="Loh Y.H."/>
            <person name="Halpern A.L."/>
            <person name="Lee A.P."/>
            <person name="Johnson J."/>
            <person name="Dandona N."/>
            <person name="Viswanathan L.D."/>
            <person name="Tay A."/>
            <person name="Venter J.C."/>
            <person name="Strausberg R.L."/>
            <person name="Brenner S."/>
        </authorList>
    </citation>
    <scope>NUCLEOTIDE SEQUENCE [LARGE SCALE GENOMIC DNA]</scope>
</reference>
<dbReference type="GO" id="GO:0016477">
    <property type="term" value="P:cell migration"/>
    <property type="evidence" value="ECO:0007669"/>
    <property type="project" value="TreeGrafter"/>
</dbReference>